<evidence type="ECO:0000313" key="10">
    <source>
        <dbReference type="Proteomes" id="UP000285456"/>
    </source>
</evidence>
<dbReference type="Gene3D" id="3.40.630.10">
    <property type="entry name" value="Zn peptidases"/>
    <property type="match status" value="1"/>
</dbReference>
<comment type="subunit">
    <text evidence="3">Homodimer.</text>
</comment>
<evidence type="ECO:0000256" key="7">
    <source>
        <dbReference type="PIRSR" id="PIRSR001235-1"/>
    </source>
</evidence>
<keyword evidence="6" id="KW-0464">Manganese</keyword>
<feature type="binding site" evidence="7">
    <location>
        <position position="215"/>
    </location>
    <ligand>
        <name>Zn(2+)</name>
        <dbReference type="ChEBI" id="CHEBI:29105"/>
        <label>1</label>
    </ligand>
</feature>
<evidence type="ECO:0000256" key="2">
    <source>
        <dbReference type="ARBA" id="ARBA00006153"/>
    </source>
</evidence>
<evidence type="ECO:0000256" key="1">
    <source>
        <dbReference type="ARBA" id="ARBA00001936"/>
    </source>
</evidence>
<dbReference type="SUPFAM" id="SSF55031">
    <property type="entry name" value="Bacterial exopeptidase dimerisation domain"/>
    <property type="match status" value="1"/>
</dbReference>
<dbReference type="AlphaFoldDB" id="A0A417YLL8"/>
<dbReference type="Pfam" id="PF01546">
    <property type="entry name" value="Peptidase_M20"/>
    <property type="match status" value="1"/>
</dbReference>
<dbReference type="GO" id="GO:0046872">
    <property type="term" value="F:metal ion binding"/>
    <property type="evidence" value="ECO:0007669"/>
    <property type="project" value="UniProtKB-KW"/>
</dbReference>
<protein>
    <submittedName>
        <fullName evidence="9">Zn-dependent hydrolase</fullName>
    </submittedName>
</protein>
<feature type="domain" description="Peptidase M20 dimerisation" evidence="8">
    <location>
        <begin position="235"/>
        <end position="334"/>
    </location>
</feature>
<dbReference type="PIRSF" id="PIRSF001235">
    <property type="entry name" value="Amidase_carbamoylase"/>
    <property type="match status" value="1"/>
</dbReference>
<dbReference type="RefSeq" id="WP_118888651.1">
    <property type="nucleotide sequence ID" value="NZ_PHUT01000002.1"/>
</dbReference>
<dbReference type="OrthoDB" id="9808195at2"/>
<feature type="binding site" evidence="7">
    <location>
        <position position="104"/>
    </location>
    <ligand>
        <name>Zn(2+)</name>
        <dbReference type="ChEBI" id="CHEBI:29105"/>
        <label>1</label>
    </ligand>
</feature>
<evidence type="ECO:0000256" key="4">
    <source>
        <dbReference type="ARBA" id="ARBA00022723"/>
    </source>
</evidence>
<evidence type="ECO:0000259" key="8">
    <source>
        <dbReference type="Pfam" id="PF07687"/>
    </source>
</evidence>
<dbReference type="InterPro" id="IPR036264">
    <property type="entry name" value="Bact_exopeptidase_dim_dom"/>
</dbReference>
<feature type="binding site" evidence="7">
    <location>
        <position position="115"/>
    </location>
    <ligand>
        <name>Zn(2+)</name>
        <dbReference type="ChEBI" id="CHEBI:29105"/>
        <label>2</label>
    </ligand>
</feature>
<proteinExistence type="inferred from homology"/>
<comment type="caution">
    <text evidence="9">The sequence shown here is derived from an EMBL/GenBank/DDBJ whole genome shotgun (WGS) entry which is preliminary data.</text>
</comment>
<accession>A0A417YLL8</accession>
<sequence>MLSLTKNLSLQERLLEQYDKSYEGNGILGERIAHRLSELSKIGLTADNGSNRPGFSLAEKQAKELIKTWMLKAGLSISEDGAGNVFGRLTGKEDHLPAIMSGSHVDSVPNGGHFDGPLGVLAALEVVEAWKETDYRPRKPFEVAIFTDEEGSRFNNGLNGSEALIGKANVEEKIELQDEEGRSFAEVLQDVGLSVQGYAEAGRQLDEIELFVEVHIEQGKRLEKEELPCGIVTGIAGPCWLEFTFDGEAGHAGNTPMDDRKDALVAASDFVMKVNQLPRQINDSAVATIGKLQVEPNGVNVIPGKVTLYVDIRDIYKETRDELVNCVLSLSKEIADTYHIQVNHEEKVRVHPVPIAEDIQQVLEQALLEHGISPYKLPSGAAHDAMILGEKIPVAMIFTQSKNGISHNPAEWSSLSDCVQTVQVLKTFVESLQHDRR</sequence>
<feature type="binding site" evidence="7">
    <location>
        <position position="150"/>
    </location>
    <ligand>
        <name>Zn(2+)</name>
        <dbReference type="ChEBI" id="CHEBI:29105"/>
        <label>2</label>
    </ligand>
</feature>
<dbReference type="EMBL" id="QWEH01000002">
    <property type="protein sequence ID" value="RHW34284.1"/>
    <property type="molecule type" value="Genomic_DNA"/>
</dbReference>
<keyword evidence="10" id="KW-1185">Reference proteome</keyword>
<comment type="cofactor">
    <cofactor evidence="1">
        <name>Mn(2+)</name>
        <dbReference type="ChEBI" id="CHEBI:29035"/>
    </cofactor>
</comment>
<dbReference type="SUPFAM" id="SSF53187">
    <property type="entry name" value="Zn-dependent exopeptidases"/>
    <property type="match status" value="1"/>
</dbReference>
<name>A0A417YLL8_9BACI</name>
<gene>
    <name evidence="9" type="ORF">D1B32_03710</name>
</gene>
<keyword evidence="5 9" id="KW-0378">Hydrolase</keyword>
<comment type="similarity">
    <text evidence="2">Belongs to the peptidase M20 family.</text>
</comment>
<organism evidence="9 10">
    <name type="scientific">Oceanobacillus profundus</name>
    <dbReference type="NCBI Taxonomy" id="372463"/>
    <lineage>
        <taxon>Bacteria</taxon>
        <taxon>Bacillati</taxon>
        <taxon>Bacillota</taxon>
        <taxon>Bacilli</taxon>
        <taxon>Bacillales</taxon>
        <taxon>Bacillaceae</taxon>
        <taxon>Oceanobacillus</taxon>
    </lineage>
</organism>
<dbReference type="PANTHER" id="PTHR32494:SF19">
    <property type="entry name" value="ALLANTOATE DEIMINASE-RELATED"/>
    <property type="match status" value="1"/>
</dbReference>
<dbReference type="InterPro" id="IPR011650">
    <property type="entry name" value="Peptidase_M20_dimer"/>
</dbReference>
<dbReference type="NCBIfam" id="TIGR01879">
    <property type="entry name" value="hydantase"/>
    <property type="match status" value="1"/>
</dbReference>
<keyword evidence="7" id="KW-0862">Zinc</keyword>
<dbReference type="CDD" id="cd03884">
    <property type="entry name" value="M20_bAS"/>
    <property type="match status" value="1"/>
</dbReference>
<dbReference type="NCBIfam" id="NF006771">
    <property type="entry name" value="PRK09290.1-5"/>
    <property type="match status" value="1"/>
</dbReference>
<evidence type="ECO:0000313" key="9">
    <source>
        <dbReference type="EMBL" id="RHW34284.1"/>
    </source>
</evidence>
<dbReference type="Gene3D" id="3.30.70.360">
    <property type="match status" value="1"/>
</dbReference>
<feature type="binding site" evidence="7">
    <location>
        <position position="407"/>
    </location>
    <ligand>
        <name>Zn(2+)</name>
        <dbReference type="ChEBI" id="CHEBI:29105"/>
        <label>2</label>
    </ligand>
</feature>
<dbReference type="Pfam" id="PF07687">
    <property type="entry name" value="M20_dimer"/>
    <property type="match status" value="1"/>
</dbReference>
<feature type="binding site" evidence="7">
    <location>
        <position position="115"/>
    </location>
    <ligand>
        <name>Zn(2+)</name>
        <dbReference type="ChEBI" id="CHEBI:29105"/>
        <label>1</label>
    </ligand>
</feature>
<keyword evidence="4 7" id="KW-0479">Metal-binding</keyword>
<dbReference type="InterPro" id="IPR010158">
    <property type="entry name" value="Amidase_Cbmase"/>
</dbReference>
<reference evidence="9 10" key="1">
    <citation type="journal article" date="2007" name="Int. J. Syst. Evol. Microbiol.">
        <title>Oceanobacillus profundus sp. nov., isolated from a deep-sea sediment core.</title>
        <authorList>
            <person name="Kim Y.G."/>
            <person name="Choi D.H."/>
            <person name="Hyun S."/>
            <person name="Cho B.C."/>
        </authorList>
    </citation>
    <scope>NUCLEOTIDE SEQUENCE [LARGE SCALE GENOMIC DNA]</scope>
    <source>
        <strain evidence="9 10">DSM 18246</strain>
    </source>
</reference>
<dbReference type="GO" id="GO:0016813">
    <property type="term" value="F:hydrolase activity, acting on carbon-nitrogen (but not peptide) bonds, in linear amidines"/>
    <property type="evidence" value="ECO:0007669"/>
    <property type="project" value="InterPro"/>
</dbReference>
<comment type="cofactor">
    <cofactor evidence="7">
        <name>Zn(2+)</name>
        <dbReference type="ChEBI" id="CHEBI:29105"/>
    </cofactor>
    <text evidence="7">Binds 2 Zn(2+) ions per subunit.</text>
</comment>
<evidence type="ECO:0000256" key="6">
    <source>
        <dbReference type="ARBA" id="ARBA00023211"/>
    </source>
</evidence>
<dbReference type="Proteomes" id="UP000285456">
    <property type="component" value="Unassembled WGS sequence"/>
</dbReference>
<evidence type="ECO:0000256" key="5">
    <source>
        <dbReference type="ARBA" id="ARBA00022801"/>
    </source>
</evidence>
<evidence type="ECO:0000256" key="3">
    <source>
        <dbReference type="ARBA" id="ARBA00011738"/>
    </source>
</evidence>
<dbReference type="InterPro" id="IPR002933">
    <property type="entry name" value="Peptidase_M20"/>
</dbReference>
<dbReference type="PANTHER" id="PTHR32494">
    <property type="entry name" value="ALLANTOATE DEIMINASE-RELATED"/>
    <property type="match status" value="1"/>
</dbReference>